<organism evidence="3 4">
    <name type="scientific">Aspergillus bombycis</name>
    <dbReference type="NCBI Taxonomy" id="109264"/>
    <lineage>
        <taxon>Eukaryota</taxon>
        <taxon>Fungi</taxon>
        <taxon>Dikarya</taxon>
        <taxon>Ascomycota</taxon>
        <taxon>Pezizomycotina</taxon>
        <taxon>Eurotiomycetes</taxon>
        <taxon>Eurotiomycetidae</taxon>
        <taxon>Eurotiales</taxon>
        <taxon>Aspergillaceae</taxon>
        <taxon>Aspergillus</taxon>
    </lineage>
</organism>
<dbReference type="InterPro" id="IPR023210">
    <property type="entry name" value="NADP_OxRdtase_dom"/>
</dbReference>
<dbReference type="OrthoDB" id="4539623at2759"/>
<evidence type="ECO:0000313" key="4">
    <source>
        <dbReference type="Proteomes" id="UP000179179"/>
    </source>
</evidence>
<dbReference type="GO" id="GO:0016491">
    <property type="term" value="F:oxidoreductase activity"/>
    <property type="evidence" value="ECO:0007669"/>
    <property type="project" value="UniProtKB-KW"/>
</dbReference>
<feature type="domain" description="NADP-dependent oxidoreductase" evidence="2">
    <location>
        <begin position="21"/>
        <end position="118"/>
    </location>
</feature>
<dbReference type="InterPro" id="IPR020471">
    <property type="entry name" value="AKR"/>
</dbReference>
<dbReference type="RefSeq" id="XP_022394561.1">
    <property type="nucleotide sequence ID" value="XM_022527833.1"/>
</dbReference>
<keyword evidence="1" id="KW-0560">Oxidoreductase</keyword>
<dbReference type="PANTHER" id="PTHR11732">
    <property type="entry name" value="ALDO/KETO REDUCTASE"/>
    <property type="match status" value="1"/>
</dbReference>
<sequence length="130" mass="14709">MSTPVNRRKVKPNDDNEMPAIGLGTYLSPPSEVTNAVAAGWKCGMRHFDCAQFYKNESEVGEALQMLSSEPIYCREDLLITRNVWNSHHRPENVVKALNQTLKDLQTDYVDLYLVCCLTFLFPNIADTAI</sequence>
<evidence type="ECO:0000259" key="2">
    <source>
        <dbReference type="Pfam" id="PF00248"/>
    </source>
</evidence>
<evidence type="ECO:0000313" key="3">
    <source>
        <dbReference type="EMBL" id="OGM50844.1"/>
    </source>
</evidence>
<evidence type="ECO:0000256" key="1">
    <source>
        <dbReference type="ARBA" id="ARBA00023002"/>
    </source>
</evidence>
<dbReference type="PRINTS" id="PR00069">
    <property type="entry name" value="ALDKETRDTASE"/>
</dbReference>
<reference evidence="3 4" key="1">
    <citation type="journal article" date="2016" name="Genome Biol. Evol.">
        <title>Draft genome sequence of an aflatoxigenic Aspergillus species, A. bombycis.</title>
        <authorList>
            <person name="Moore G.G."/>
            <person name="Mack B.M."/>
            <person name="Beltz S.B."/>
            <person name="Gilbert M.K."/>
        </authorList>
    </citation>
    <scope>NUCLEOTIDE SEQUENCE [LARGE SCALE GENOMIC DNA]</scope>
    <source>
        <strain evidence="4">NRRL 26010</strain>
    </source>
</reference>
<comment type="caution">
    <text evidence="3">The sequence shown here is derived from an EMBL/GenBank/DDBJ whole genome shotgun (WGS) entry which is preliminary data.</text>
</comment>
<dbReference type="GeneID" id="34444093"/>
<dbReference type="Proteomes" id="UP000179179">
    <property type="component" value="Unassembled WGS sequence"/>
</dbReference>
<dbReference type="SUPFAM" id="SSF51430">
    <property type="entry name" value="NAD(P)-linked oxidoreductase"/>
    <property type="match status" value="1"/>
</dbReference>
<accession>A0A1F8AGH7</accession>
<dbReference type="Gene3D" id="3.20.20.100">
    <property type="entry name" value="NADP-dependent oxidoreductase domain"/>
    <property type="match status" value="1"/>
</dbReference>
<dbReference type="AlphaFoldDB" id="A0A1F8AGH7"/>
<proteinExistence type="predicted"/>
<keyword evidence="4" id="KW-1185">Reference proteome</keyword>
<dbReference type="STRING" id="109264.A0A1F8AGH7"/>
<dbReference type="Pfam" id="PF00248">
    <property type="entry name" value="Aldo_ket_red"/>
    <property type="match status" value="1"/>
</dbReference>
<name>A0A1F8AGH7_9EURO</name>
<gene>
    <name evidence="3" type="ORF">ABOM_000703</name>
</gene>
<dbReference type="InterPro" id="IPR036812">
    <property type="entry name" value="NAD(P)_OxRdtase_dom_sf"/>
</dbReference>
<protein>
    <recommendedName>
        <fullName evidence="2">NADP-dependent oxidoreductase domain-containing protein</fullName>
    </recommendedName>
</protein>
<dbReference type="EMBL" id="LYCR01000002">
    <property type="protein sequence ID" value="OGM50844.1"/>
    <property type="molecule type" value="Genomic_DNA"/>
</dbReference>